<accession>K8F046</accession>
<name>K8F046_9CHLO</name>
<reference evidence="2 3" key="1">
    <citation type="submission" date="2011-10" db="EMBL/GenBank/DDBJ databases">
        <authorList>
            <person name="Genoscope - CEA"/>
        </authorList>
    </citation>
    <scope>NUCLEOTIDE SEQUENCE [LARGE SCALE GENOMIC DNA]</scope>
    <source>
        <strain evidence="2 3">RCC 1105</strain>
    </source>
</reference>
<feature type="compositionally biased region" description="Basic and acidic residues" evidence="1">
    <location>
        <begin position="20"/>
        <end position="34"/>
    </location>
</feature>
<feature type="region of interest" description="Disordered" evidence="1">
    <location>
        <begin position="355"/>
        <end position="415"/>
    </location>
</feature>
<protein>
    <recommendedName>
        <fullName evidence="4">Basal body-orientation factor 1</fullName>
    </recommendedName>
</protein>
<dbReference type="GeneID" id="19013469"/>
<evidence type="ECO:0000256" key="1">
    <source>
        <dbReference type="SAM" id="MobiDB-lite"/>
    </source>
</evidence>
<keyword evidence="3" id="KW-1185">Reference proteome</keyword>
<dbReference type="PANTHER" id="PTHR14845">
    <property type="entry name" value="COILED-COIL DOMAIN-CONTAINING 166"/>
    <property type="match status" value="1"/>
</dbReference>
<dbReference type="KEGG" id="bpg:Bathy10g03940"/>
<dbReference type="RefSeq" id="XP_007510622.1">
    <property type="nucleotide sequence ID" value="XM_007510560.1"/>
</dbReference>
<feature type="compositionally biased region" description="Low complexity" evidence="1">
    <location>
        <begin position="361"/>
        <end position="374"/>
    </location>
</feature>
<organism evidence="2 3">
    <name type="scientific">Bathycoccus prasinos</name>
    <dbReference type="NCBI Taxonomy" id="41875"/>
    <lineage>
        <taxon>Eukaryota</taxon>
        <taxon>Viridiplantae</taxon>
        <taxon>Chlorophyta</taxon>
        <taxon>Mamiellophyceae</taxon>
        <taxon>Mamiellales</taxon>
        <taxon>Bathycoccaceae</taxon>
        <taxon>Bathycoccus</taxon>
    </lineage>
</organism>
<evidence type="ECO:0000313" key="3">
    <source>
        <dbReference type="Proteomes" id="UP000198341"/>
    </source>
</evidence>
<evidence type="ECO:0008006" key="4">
    <source>
        <dbReference type="Google" id="ProtNLM"/>
    </source>
</evidence>
<evidence type="ECO:0000313" key="2">
    <source>
        <dbReference type="EMBL" id="CCO18155.1"/>
    </source>
</evidence>
<dbReference type="EMBL" id="FO082269">
    <property type="protein sequence ID" value="CCO18155.1"/>
    <property type="molecule type" value="Genomic_DNA"/>
</dbReference>
<dbReference type="Proteomes" id="UP000198341">
    <property type="component" value="Chromosome 10"/>
</dbReference>
<feature type="compositionally biased region" description="Acidic residues" evidence="1">
    <location>
        <begin position="399"/>
        <end position="413"/>
    </location>
</feature>
<feature type="compositionally biased region" description="Basic and acidic residues" evidence="1">
    <location>
        <begin position="379"/>
        <end position="392"/>
    </location>
</feature>
<proteinExistence type="predicted"/>
<dbReference type="AlphaFoldDB" id="K8F046"/>
<dbReference type="OrthoDB" id="441129at2759"/>
<feature type="region of interest" description="Disordered" evidence="1">
    <location>
        <begin position="1"/>
        <end position="36"/>
    </location>
</feature>
<sequence>MYHSIVASKDENTENTTTSEEEKEKEKEEKEEKNLQLVSLLEEKMARRERENMETSSHLRRELLEKEREVLKAKQLLNQERKNYRERAMIANHQRVTEMDRLNADNEKVVAQLQLEIQELKTTIANSREHVENRAKFDREYMKVSQELENAKLKIENIDEEREEAISALTAKMQNELEQNVQKATREHELAMEEKLEANVRKIFAHNRRMAEALRLHVAETDKLREDIEAANSEKVTLSRLLDEAKEETKLSAKKALTIGKDLNTARVSLGELNEECEELKTAFDEERNRWMDEKSRATEELREREKYFADAISLRNKELLELRKLAQAYVNERNDCEAFLISCLDDVRERKMKEQETKTSASSSSFSSSSSSSIDEETQQKIEQKQEKQEKNALVVVDVDDGEGGQESSENDDYVHVSAPTSSAAAAAIDFTKLSWKEKEAVLFELFRKIETSVVSE</sequence>
<dbReference type="PANTHER" id="PTHR14845:SF0">
    <property type="entry name" value="DUF4515 DOMAIN-CONTAINING PROTEIN"/>
    <property type="match status" value="1"/>
</dbReference>
<gene>
    <name evidence="2" type="ordered locus">Bathy10g03940</name>
</gene>